<dbReference type="GO" id="GO:0022857">
    <property type="term" value="F:transmembrane transporter activity"/>
    <property type="evidence" value="ECO:0007669"/>
    <property type="project" value="InterPro"/>
</dbReference>
<proteinExistence type="predicted"/>
<reference evidence="8" key="1">
    <citation type="submission" date="2022-02" db="EMBL/GenBank/DDBJ databases">
        <title>Crop Bioprotection Bacillus Genome Sequencing.</title>
        <authorList>
            <person name="Dunlap C."/>
        </authorList>
    </citation>
    <scope>NUCLEOTIDE SEQUENCE</scope>
    <source>
        <strain evidence="8">EC49O2N-C10</strain>
    </source>
</reference>
<dbReference type="GO" id="GO:0005886">
    <property type="term" value="C:plasma membrane"/>
    <property type="evidence" value="ECO:0007669"/>
    <property type="project" value="UniProtKB-SubCell"/>
</dbReference>
<dbReference type="Gene3D" id="1.20.1250.20">
    <property type="entry name" value="MFS general substrate transporter like domains"/>
    <property type="match status" value="1"/>
</dbReference>
<dbReference type="PANTHER" id="PTHR42718">
    <property type="entry name" value="MAJOR FACILITATOR SUPERFAMILY MULTIDRUG TRANSPORTER MFSC"/>
    <property type="match status" value="1"/>
</dbReference>
<feature type="transmembrane region" description="Helical" evidence="6">
    <location>
        <begin position="267"/>
        <end position="291"/>
    </location>
</feature>
<gene>
    <name evidence="8" type="ORF">MOF03_16620</name>
</gene>
<dbReference type="InterPro" id="IPR020846">
    <property type="entry name" value="MFS_dom"/>
</dbReference>
<feature type="domain" description="Major facilitator superfamily (MFS) profile" evidence="7">
    <location>
        <begin position="8"/>
        <end position="461"/>
    </location>
</feature>
<name>A0A9Q4EME6_9BACI</name>
<keyword evidence="2" id="KW-0813">Transport</keyword>
<feature type="transmembrane region" description="Helical" evidence="6">
    <location>
        <begin position="331"/>
        <end position="350"/>
    </location>
</feature>
<comment type="subcellular location">
    <subcellularLocation>
        <location evidence="1">Cell membrane</location>
        <topology evidence="1">Multi-pass membrane protein</topology>
    </subcellularLocation>
</comment>
<keyword evidence="5 6" id="KW-0472">Membrane</keyword>
<evidence type="ECO:0000259" key="7">
    <source>
        <dbReference type="PROSITE" id="PS50850"/>
    </source>
</evidence>
<feature type="transmembrane region" description="Helical" evidence="6">
    <location>
        <begin position="399"/>
        <end position="415"/>
    </location>
</feature>
<sequence length="520" mass="56408">MKTKHYWVISLLAVLAVGPGLMSNTALSSVQGLVQKTVGTSDFTSVNPILIGNMAFALLVPAGPLLRKKFGARPIYLASLPVFILGSLLFAFSSDIAWMAAGRFLQGAATGVMLMIMIPMLVLSFPIDRRNYALLVLIGGFYGSVIIGSILGTIALSYGHWRWLFFTFGTLSLIGVAVSYFFLYDEHHGGSEKEQSSLDRAGIILSVCVAAASAFTFIFLQKWGFSSGYVRAGFGVALCLLLILLFVEYKVKNPFISIKQMLLPKPVLGLFIIAAGTITVAVSLAAFQGLLRQMYDISRDHLILLNMTLLIGVAIAAIASALLYDKVGPGMLGIIGSLILVFVNFQWLHMQYQSSLYVFAALFIMLAAGTGLTVAAGLMGAAMGGPLPDLVKRMTAVQFLRLFVYMGVPILIGYFTKKDAARQNGSMQDSMMTAYHDLFLISFILSVLLVCLSFCMNATGMGHKLAHKPHDKGKSAPEKPAVSAHGLTKAAVKSHKVIHDQEYRDALRHFKQHSLTKIDT</sequence>
<dbReference type="Pfam" id="PF07690">
    <property type="entry name" value="MFS_1"/>
    <property type="match status" value="1"/>
</dbReference>
<feature type="transmembrane region" description="Helical" evidence="6">
    <location>
        <begin position="435"/>
        <end position="455"/>
    </location>
</feature>
<dbReference type="InterPro" id="IPR036259">
    <property type="entry name" value="MFS_trans_sf"/>
</dbReference>
<feature type="transmembrane region" description="Helical" evidence="6">
    <location>
        <begin position="229"/>
        <end position="247"/>
    </location>
</feature>
<dbReference type="PROSITE" id="PS50850">
    <property type="entry name" value="MFS"/>
    <property type="match status" value="1"/>
</dbReference>
<feature type="transmembrane region" description="Helical" evidence="6">
    <location>
        <begin position="132"/>
        <end position="157"/>
    </location>
</feature>
<dbReference type="Proteomes" id="UP001073053">
    <property type="component" value="Unassembled WGS sequence"/>
</dbReference>
<feature type="transmembrane region" description="Helical" evidence="6">
    <location>
        <begin position="203"/>
        <end position="223"/>
    </location>
</feature>
<evidence type="ECO:0000313" key="9">
    <source>
        <dbReference type="Proteomes" id="UP001073053"/>
    </source>
</evidence>
<protein>
    <submittedName>
        <fullName evidence="8">MFS transporter</fullName>
    </submittedName>
</protein>
<feature type="transmembrane region" description="Helical" evidence="6">
    <location>
        <begin position="303"/>
        <end position="324"/>
    </location>
</feature>
<evidence type="ECO:0000256" key="6">
    <source>
        <dbReference type="SAM" id="Phobius"/>
    </source>
</evidence>
<evidence type="ECO:0000256" key="1">
    <source>
        <dbReference type="ARBA" id="ARBA00004651"/>
    </source>
</evidence>
<comment type="caution">
    <text evidence="8">The sequence shown here is derived from an EMBL/GenBank/DDBJ whole genome shotgun (WGS) entry which is preliminary data.</text>
</comment>
<organism evidence="8 9">
    <name type="scientific">Bacillus halotolerans</name>
    <dbReference type="NCBI Taxonomy" id="260554"/>
    <lineage>
        <taxon>Bacteria</taxon>
        <taxon>Bacillati</taxon>
        <taxon>Bacillota</taxon>
        <taxon>Bacilli</taxon>
        <taxon>Bacillales</taxon>
        <taxon>Bacillaceae</taxon>
        <taxon>Bacillus</taxon>
    </lineage>
</organism>
<dbReference type="PANTHER" id="PTHR42718:SF9">
    <property type="entry name" value="MAJOR FACILITATOR SUPERFAMILY MULTIDRUG TRANSPORTER MFSC"/>
    <property type="match status" value="1"/>
</dbReference>
<feature type="transmembrane region" description="Helical" evidence="6">
    <location>
        <begin position="163"/>
        <end position="183"/>
    </location>
</feature>
<evidence type="ECO:0000256" key="4">
    <source>
        <dbReference type="ARBA" id="ARBA00022989"/>
    </source>
</evidence>
<dbReference type="EMBL" id="JALAWA010000011">
    <property type="protein sequence ID" value="MCY9186246.1"/>
    <property type="molecule type" value="Genomic_DNA"/>
</dbReference>
<feature type="transmembrane region" description="Helical" evidence="6">
    <location>
        <begin position="356"/>
        <end position="378"/>
    </location>
</feature>
<evidence type="ECO:0000256" key="5">
    <source>
        <dbReference type="ARBA" id="ARBA00023136"/>
    </source>
</evidence>
<evidence type="ECO:0000256" key="2">
    <source>
        <dbReference type="ARBA" id="ARBA00022448"/>
    </source>
</evidence>
<accession>A0A9Q4EME6</accession>
<feature type="transmembrane region" description="Helical" evidence="6">
    <location>
        <begin position="44"/>
        <end position="63"/>
    </location>
</feature>
<dbReference type="InterPro" id="IPR011701">
    <property type="entry name" value="MFS"/>
</dbReference>
<feature type="transmembrane region" description="Helical" evidence="6">
    <location>
        <begin position="75"/>
        <end position="92"/>
    </location>
</feature>
<keyword evidence="4 6" id="KW-1133">Transmembrane helix</keyword>
<keyword evidence="3 6" id="KW-0812">Transmembrane</keyword>
<dbReference type="SUPFAM" id="SSF103473">
    <property type="entry name" value="MFS general substrate transporter"/>
    <property type="match status" value="1"/>
</dbReference>
<evidence type="ECO:0000256" key="3">
    <source>
        <dbReference type="ARBA" id="ARBA00022692"/>
    </source>
</evidence>
<dbReference type="AlphaFoldDB" id="A0A9Q4EME6"/>
<feature type="transmembrane region" description="Helical" evidence="6">
    <location>
        <begin position="104"/>
        <end position="125"/>
    </location>
</feature>
<dbReference type="RefSeq" id="WP_268497552.1">
    <property type="nucleotide sequence ID" value="NZ_JALAVZ010000006.1"/>
</dbReference>
<evidence type="ECO:0000313" key="8">
    <source>
        <dbReference type="EMBL" id="MCY9186246.1"/>
    </source>
</evidence>